<keyword evidence="4 7" id="KW-0812">Transmembrane</keyword>
<evidence type="ECO:0000256" key="7">
    <source>
        <dbReference type="SAM" id="Phobius"/>
    </source>
</evidence>
<sequence>MSVGMGLTFVPLTLVATTTVRADDAGLASGLLNTSQQVGGSLGLAVLATLAVSQTTSFFRTLGHRPSTQDTFAALIQGYRVAFLAGAILLAAGAVIVALFLRRSDVAGIAAAGGASLTDAVPEAVASS</sequence>
<evidence type="ECO:0000256" key="6">
    <source>
        <dbReference type="ARBA" id="ARBA00023136"/>
    </source>
</evidence>
<gene>
    <name evidence="8" type="ORF">DLM65_08785</name>
</gene>
<keyword evidence="2" id="KW-0813">Transport</keyword>
<evidence type="ECO:0000256" key="4">
    <source>
        <dbReference type="ARBA" id="ARBA00022692"/>
    </source>
</evidence>
<evidence type="ECO:0000256" key="3">
    <source>
        <dbReference type="ARBA" id="ARBA00022475"/>
    </source>
</evidence>
<name>A0A2W6AQY4_9BACT</name>
<dbReference type="Proteomes" id="UP000248724">
    <property type="component" value="Unassembled WGS sequence"/>
</dbReference>
<comment type="caution">
    <text evidence="8">The sequence shown here is derived from an EMBL/GenBank/DDBJ whole genome shotgun (WGS) entry which is preliminary data.</text>
</comment>
<dbReference type="AlphaFoldDB" id="A0A2W6AQY4"/>
<evidence type="ECO:0008006" key="10">
    <source>
        <dbReference type="Google" id="ProtNLM"/>
    </source>
</evidence>
<dbReference type="EMBL" id="QHBU01000165">
    <property type="protein sequence ID" value="PZR80221.1"/>
    <property type="molecule type" value="Genomic_DNA"/>
</dbReference>
<protein>
    <recommendedName>
        <fullName evidence="10">Major facilitator superfamily (MFS) profile domain-containing protein</fullName>
    </recommendedName>
</protein>
<dbReference type="GO" id="GO:0005886">
    <property type="term" value="C:plasma membrane"/>
    <property type="evidence" value="ECO:0007669"/>
    <property type="project" value="UniProtKB-SubCell"/>
</dbReference>
<evidence type="ECO:0000313" key="8">
    <source>
        <dbReference type="EMBL" id="PZR80221.1"/>
    </source>
</evidence>
<dbReference type="PANTHER" id="PTHR42718:SF46">
    <property type="entry name" value="BLR6921 PROTEIN"/>
    <property type="match status" value="1"/>
</dbReference>
<dbReference type="SUPFAM" id="SSF103473">
    <property type="entry name" value="MFS general substrate transporter"/>
    <property type="match status" value="1"/>
</dbReference>
<accession>A0A2W6AQY4</accession>
<evidence type="ECO:0000256" key="1">
    <source>
        <dbReference type="ARBA" id="ARBA00004651"/>
    </source>
</evidence>
<evidence type="ECO:0000256" key="5">
    <source>
        <dbReference type="ARBA" id="ARBA00022989"/>
    </source>
</evidence>
<keyword evidence="5 7" id="KW-1133">Transmembrane helix</keyword>
<proteinExistence type="predicted"/>
<dbReference type="Gene3D" id="1.20.1250.20">
    <property type="entry name" value="MFS general substrate transporter like domains"/>
    <property type="match status" value="1"/>
</dbReference>
<feature type="transmembrane region" description="Helical" evidence="7">
    <location>
        <begin position="81"/>
        <end position="101"/>
    </location>
</feature>
<dbReference type="PANTHER" id="PTHR42718">
    <property type="entry name" value="MAJOR FACILITATOR SUPERFAMILY MULTIDRUG TRANSPORTER MFSC"/>
    <property type="match status" value="1"/>
</dbReference>
<comment type="subcellular location">
    <subcellularLocation>
        <location evidence="1">Cell membrane</location>
        <topology evidence="1">Multi-pass membrane protein</topology>
    </subcellularLocation>
</comment>
<keyword evidence="6 7" id="KW-0472">Membrane</keyword>
<reference evidence="8 9" key="1">
    <citation type="journal article" date="2017" name="Nature">
        <title>Atmospheric trace gases support primary production in Antarctic desert surface soil.</title>
        <authorList>
            <person name="Ji M."/>
            <person name="Greening C."/>
            <person name="Vanwonterghem I."/>
            <person name="Carere C.R."/>
            <person name="Bay S.K."/>
            <person name="Steen J.A."/>
            <person name="Montgomery K."/>
            <person name="Lines T."/>
            <person name="Beardall J."/>
            <person name="van Dorst J."/>
            <person name="Snape I."/>
            <person name="Stott M.B."/>
            <person name="Hugenholtz P."/>
            <person name="Ferrari B.C."/>
        </authorList>
    </citation>
    <scope>NUCLEOTIDE SEQUENCE [LARGE SCALE GENOMIC DNA]</scope>
    <source>
        <strain evidence="8">RRmetagenome_bin12</strain>
    </source>
</reference>
<evidence type="ECO:0000313" key="9">
    <source>
        <dbReference type="Proteomes" id="UP000248724"/>
    </source>
</evidence>
<keyword evidence="3" id="KW-1003">Cell membrane</keyword>
<organism evidence="8 9">
    <name type="scientific">Candidatus Aeolococcus gillhamiae</name>
    <dbReference type="NCBI Taxonomy" id="3127015"/>
    <lineage>
        <taxon>Bacteria</taxon>
        <taxon>Bacillati</taxon>
        <taxon>Candidatus Dormiibacterota</taxon>
        <taxon>Candidatus Dormibacteria</taxon>
        <taxon>Candidatus Aeolococcales</taxon>
        <taxon>Candidatus Aeolococcaceae</taxon>
        <taxon>Candidatus Aeolococcus</taxon>
    </lineage>
</organism>
<dbReference type="InterPro" id="IPR036259">
    <property type="entry name" value="MFS_trans_sf"/>
</dbReference>
<evidence type="ECO:0000256" key="2">
    <source>
        <dbReference type="ARBA" id="ARBA00022448"/>
    </source>
</evidence>